<keyword evidence="9 10" id="KW-0472">Membrane</keyword>
<sequence>MDKILRADAAGPAFQRLAEANHAFLAGAVPLAALSPKDTTFGKAVDLALGVAIPVHSHIAINSVLSDYVPKSVLGVTRWGALATTGIALAGLLKLNLQGPGITETVKQLWRK</sequence>
<evidence type="ECO:0000256" key="3">
    <source>
        <dbReference type="ARBA" id="ARBA00022448"/>
    </source>
</evidence>
<evidence type="ECO:0000256" key="2">
    <source>
        <dbReference type="ARBA" id="ARBA00007294"/>
    </source>
</evidence>
<comment type="caution">
    <text evidence="11">The sequence shown here is derived from an EMBL/GenBank/DDBJ whole genome shotgun (WGS) entry which is preliminary data.</text>
</comment>
<evidence type="ECO:0000313" key="11">
    <source>
        <dbReference type="EMBL" id="CAL5227432.1"/>
    </source>
</evidence>
<dbReference type="Gene3D" id="1.20.1300.10">
    <property type="entry name" value="Fumarate reductase/succinate dehydrogenase, transmembrane subunit"/>
    <property type="match status" value="1"/>
</dbReference>
<evidence type="ECO:0000256" key="9">
    <source>
        <dbReference type="ARBA" id="ARBA00023136"/>
    </source>
</evidence>
<evidence type="ECO:0000256" key="7">
    <source>
        <dbReference type="ARBA" id="ARBA00022989"/>
    </source>
</evidence>
<gene>
    <name evidence="11" type="primary">g10395</name>
    <name evidence="11" type="ORF">VP750_LOCUS9338</name>
</gene>
<keyword evidence="12" id="KW-1185">Reference proteome</keyword>
<comment type="subcellular location">
    <subcellularLocation>
        <location evidence="1 10">Mitochondrion inner membrane</location>
        <topology evidence="1 10">Multi-pass membrane protein</topology>
    </subcellularLocation>
</comment>
<evidence type="ECO:0000256" key="8">
    <source>
        <dbReference type="ARBA" id="ARBA00023128"/>
    </source>
</evidence>
<protein>
    <recommendedName>
        <fullName evidence="10">Succinate dehydrogenase [ubiquinone] cytochrome b small subunit</fullName>
    </recommendedName>
</protein>
<evidence type="ECO:0000256" key="10">
    <source>
        <dbReference type="RuleBase" id="RU364031"/>
    </source>
</evidence>
<proteinExistence type="inferred from homology"/>
<evidence type="ECO:0000256" key="1">
    <source>
        <dbReference type="ARBA" id="ARBA00004448"/>
    </source>
</evidence>
<dbReference type="PANTHER" id="PTHR13337:SF2">
    <property type="entry name" value="SUCCINATE DEHYDROGENASE [UBIQUINONE] CYTOCHROME B SMALL SUBUNIT, MITOCHONDRIAL"/>
    <property type="match status" value="1"/>
</dbReference>
<reference evidence="11 12" key="1">
    <citation type="submission" date="2024-06" db="EMBL/GenBank/DDBJ databases">
        <authorList>
            <person name="Kraege A."/>
            <person name="Thomma B."/>
        </authorList>
    </citation>
    <scope>NUCLEOTIDE SEQUENCE [LARGE SCALE GENOMIC DNA]</scope>
</reference>
<keyword evidence="6 10" id="KW-0809">Transit peptide</keyword>
<dbReference type="PANTHER" id="PTHR13337">
    <property type="entry name" value="SUCCINATE DEHYDROGENASE"/>
    <property type="match status" value="1"/>
</dbReference>
<evidence type="ECO:0000256" key="6">
    <source>
        <dbReference type="ARBA" id="ARBA00022946"/>
    </source>
</evidence>
<dbReference type="InterPro" id="IPR034804">
    <property type="entry name" value="SQR/QFR_C/D"/>
</dbReference>
<name>A0ABP1G7X4_9CHLO</name>
<comment type="similarity">
    <text evidence="2 10">Belongs to the CybS family.</text>
</comment>
<dbReference type="Proteomes" id="UP001497392">
    <property type="component" value="Unassembled WGS sequence"/>
</dbReference>
<dbReference type="EMBL" id="CAXHTA020000017">
    <property type="protein sequence ID" value="CAL5227432.1"/>
    <property type="molecule type" value="Genomic_DNA"/>
</dbReference>
<evidence type="ECO:0000256" key="4">
    <source>
        <dbReference type="ARBA" id="ARBA00022692"/>
    </source>
</evidence>
<keyword evidence="7" id="KW-1133">Transmembrane helix</keyword>
<keyword evidence="4" id="KW-0812">Transmembrane</keyword>
<evidence type="ECO:0000313" key="12">
    <source>
        <dbReference type="Proteomes" id="UP001497392"/>
    </source>
</evidence>
<keyword evidence="5 10" id="KW-0999">Mitochondrion inner membrane</keyword>
<dbReference type="Pfam" id="PF05328">
    <property type="entry name" value="CybS"/>
    <property type="match status" value="1"/>
</dbReference>
<organism evidence="11 12">
    <name type="scientific">Coccomyxa viridis</name>
    <dbReference type="NCBI Taxonomy" id="1274662"/>
    <lineage>
        <taxon>Eukaryota</taxon>
        <taxon>Viridiplantae</taxon>
        <taxon>Chlorophyta</taxon>
        <taxon>core chlorophytes</taxon>
        <taxon>Trebouxiophyceae</taxon>
        <taxon>Trebouxiophyceae incertae sedis</taxon>
        <taxon>Coccomyxaceae</taxon>
        <taxon>Coccomyxa</taxon>
    </lineage>
</organism>
<keyword evidence="8 10" id="KW-0496">Mitochondrion</keyword>
<evidence type="ECO:0000256" key="5">
    <source>
        <dbReference type="ARBA" id="ARBA00022792"/>
    </source>
</evidence>
<keyword evidence="3" id="KW-0813">Transport</keyword>
<accession>A0ABP1G7X4</accession>
<dbReference type="InterPro" id="IPR007992">
    <property type="entry name" value="CybS"/>
</dbReference>